<dbReference type="PANTHER" id="PTHR10527">
    <property type="entry name" value="IMPORTIN BETA"/>
    <property type="match status" value="1"/>
</dbReference>
<keyword evidence="11" id="KW-1185">Reference proteome</keyword>
<feature type="compositionally biased region" description="Acidic residues" evidence="8">
    <location>
        <begin position="965"/>
        <end position="974"/>
    </location>
</feature>
<evidence type="ECO:0000259" key="9">
    <source>
        <dbReference type="Pfam" id="PF25780"/>
    </source>
</evidence>
<gene>
    <name evidence="10" type="ORF">VOLCADRAFT_105724</name>
</gene>
<dbReference type="EMBL" id="GL378353">
    <property type="protein sequence ID" value="EFJ46086.1"/>
    <property type="molecule type" value="Genomic_DNA"/>
</dbReference>
<evidence type="ECO:0000256" key="1">
    <source>
        <dbReference type="ARBA" id="ARBA00004123"/>
    </source>
</evidence>
<evidence type="ECO:0000256" key="6">
    <source>
        <dbReference type="ARBA" id="ARBA00022927"/>
    </source>
</evidence>
<reference evidence="10 11" key="1">
    <citation type="journal article" date="2010" name="Science">
        <title>Genomic analysis of organismal complexity in the multicellular green alga Volvox carteri.</title>
        <authorList>
            <person name="Prochnik S.E."/>
            <person name="Umen J."/>
            <person name="Nedelcu A.M."/>
            <person name="Hallmann A."/>
            <person name="Miller S.M."/>
            <person name="Nishii I."/>
            <person name="Ferris P."/>
            <person name="Kuo A."/>
            <person name="Mitros T."/>
            <person name="Fritz-Laylin L.K."/>
            <person name="Hellsten U."/>
            <person name="Chapman J."/>
            <person name="Simakov O."/>
            <person name="Rensing S.A."/>
            <person name="Terry A."/>
            <person name="Pangilinan J."/>
            <person name="Kapitonov V."/>
            <person name="Jurka J."/>
            <person name="Salamov A."/>
            <person name="Shapiro H."/>
            <person name="Schmutz J."/>
            <person name="Grimwood J."/>
            <person name="Lindquist E."/>
            <person name="Lucas S."/>
            <person name="Grigoriev I.V."/>
            <person name="Schmitt R."/>
            <person name="Kirk D."/>
            <person name="Rokhsar D.S."/>
        </authorList>
    </citation>
    <scope>NUCLEOTIDE SEQUENCE [LARGE SCALE GENOMIC DNA]</scope>
    <source>
        <strain evidence="11">f. Nagariensis / Eve</strain>
    </source>
</reference>
<comment type="subcellular location">
    <subcellularLocation>
        <location evidence="2">Cytoplasm</location>
    </subcellularLocation>
    <subcellularLocation>
        <location evidence="1">Nucleus</location>
    </subcellularLocation>
</comment>
<dbReference type="SUPFAM" id="SSF48371">
    <property type="entry name" value="ARM repeat"/>
    <property type="match status" value="1"/>
</dbReference>
<keyword evidence="6" id="KW-0653">Protein transport</keyword>
<evidence type="ECO:0000256" key="7">
    <source>
        <dbReference type="ARBA" id="ARBA00023242"/>
    </source>
</evidence>
<evidence type="ECO:0000256" key="8">
    <source>
        <dbReference type="SAM" id="MobiDB-lite"/>
    </source>
</evidence>
<dbReference type="InterPro" id="IPR016024">
    <property type="entry name" value="ARM-type_fold"/>
</dbReference>
<dbReference type="GeneID" id="9627722"/>
<dbReference type="Gene3D" id="1.25.10.10">
    <property type="entry name" value="Leucine-rich Repeat Variant"/>
    <property type="match status" value="1"/>
</dbReference>
<keyword evidence="4" id="KW-0963">Cytoplasm</keyword>
<dbReference type="RefSeq" id="XP_002952836.1">
    <property type="nucleotide sequence ID" value="XM_002952790.1"/>
</dbReference>
<evidence type="ECO:0000256" key="3">
    <source>
        <dbReference type="ARBA" id="ARBA00022448"/>
    </source>
</evidence>
<feature type="compositionally biased region" description="Basic and acidic residues" evidence="8">
    <location>
        <begin position="1012"/>
        <end position="1021"/>
    </location>
</feature>
<keyword evidence="3" id="KW-0813">Transport</keyword>
<dbReference type="eggNOG" id="KOG2171">
    <property type="taxonomic scope" value="Eukaryota"/>
</dbReference>
<dbReference type="InParanoid" id="D8U2M4"/>
<dbReference type="InterPro" id="IPR011989">
    <property type="entry name" value="ARM-like"/>
</dbReference>
<dbReference type="AlphaFoldDB" id="D8U2M4"/>
<dbReference type="KEGG" id="vcn:VOLCADRAFT_105724"/>
<evidence type="ECO:0000256" key="5">
    <source>
        <dbReference type="ARBA" id="ARBA00022737"/>
    </source>
</evidence>
<feature type="region of interest" description="Disordered" evidence="8">
    <location>
        <begin position="958"/>
        <end position="1021"/>
    </location>
</feature>
<dbReference type="Proteomes" id="UP000001058">
    <property type="component" value="Unassembled WGS sequence"/>
</dbReference>
<evidence type="ECO:0000256" key="4">
    <source>
        <dbReference type="ARBA" id="ARBA00022490"/>
    </source>
</evidence>
<keyword evidence="7" id="KW-0539">Nucleus</keyword>
<dbReference type="STRING" id="3068.D8U2M4"/>
<organism evidence="11">
    <name type="scientific">Volvox carteri f. nagariensis</name>
    <dbReference type="NCBI Taxonomy" id="3068"/>
    <lineage>
        <taxon>Eukaryota</taxon>
        <taxon>Viridiplantae</taxon>
        <taxon>Chlorophyta</taxon>
        <taxon>core chlorophytes</taxon>
        <taxon>Chlorophyceae</taxon>
        <taxon>CS clade</taxon>
        <taxon>Chlamydomonadales</taxon>
        <taxon>Volvocaceae</taxon>
        <taxon>Volvox</taxon>
    </lineage>
</organism>
<dbReference type="GO" id="GO:0006606">
    <property type="term" value="P:protein import into nucleus"/>
    <property type="evidence" value="ECO:0007669"/>
    <property type="project" value="InterPro"/>
</dbReference>
<feature type="domain" description="IPO4/5-like TPR repeats" evidence="9">
    <location>
        <begin position="133"/>
        <end position="268"/>
    </location>
</feature>
<protein>
    <recommendedName>
        <fullName evidence="9">IPO4/5-like TPR repeats domain-containing protein</fullName>
    </recommendedName>
</protein>
<evidence type="ECO:0000313" key="10">
    <source>
        <dbReference type="EMBL" id="EFJ46086.1"/>
    </source>
</evidence>
<dbReference type="GO" id="GO:0005737">
    <property type="term" value="C:cytoplasm"/>
    <property type="evidence" value="ECO:0007669"/>
    <property type="project" value="UniProtKB-SubCell"/>
</dbReference>
<proteinExistence type="predicted"/>
<sequence>MSAAQIQVLLSNAESFAGLISQTLSQDNSTRRTAEDLYGQLKQQRPDACASNLLQLLRTSGDARVRSTCAVYLRKFFKPSRKEAGWEQLNRSTKTAVKRELLAGLGSEQDRPAAKQTADAVVALGELLLEGADGGNKGWSDLVTSLQAWLNPHTAIPAVTREAALQVVAGLASELRQWSSQLAPVIVGCLGLQQEPDVQVAALKAVVEFLQALRKPRELRPYQAALPAALTALQHVLAAGQMSAAEAMLTELIRTAEREPGLWQPHITTAVPGMLALAGPGQGGNPLPDELRRPAAEFVLTLTDIKPQMVQSELGAGPLASQLVATVAHFLASGLQDDPAWAEDPMASPDMDEDESLGELHRYGLECALRAADQLDSAAMLGAVVDMTTAWARDNSDWRKRHAVLMCLSQVVGACKEVVGTAELASLAGLLVEALRDPHARVRWAACQTVGILSDDLGPGFQLQEGGGGSAVLRALTELLVEPDGPSCPQRVKAQACRAVVGFLEGLEEEDGKEDDEAEVEADQAAAAAAKAARVQAVLLPFLEPLSVPLLAQVERCAAGEGGAVAGGRALIPTPLQEFSLDVLTRLAVCLRVGRRGEAWNVGRQGQGRGEMEECVAKTAFTPCFAVAMPRVLAVLARAAPFHGPSAVAAGAVTEEEAAAIVRIQVGALECAAFMCRAAGPAAAAEHVPTLSAMLGLLCRPDIDSCSPLLEPLLGALEPLACCLGPEARHLLGPALPLLVQWAGKDVNLKVFDESESEGDDDDSEGSDRDDSDITILSYADVAYRCTGSVLLAKFTAVSALEELIDKMGTALAQQVTVVADALLPRLLEYYLDEVHAMARRALPKLLRNYLLAVGQGTLPAGDHMASPAAAQALLHRIWQAVTLVIHPEAAQSEAVAPLLRLPGGTQRPAPTTSTRADMVEVLTKIVDCVEGTMLQQSWVAEAFAALQVGWAAVAAAQQEAREEGSEDEEEEEDKSMNGDGSVDLEAEGSDADDDEDEDEDDGAETDDDSESHEQARERLRAQVESCVAAFTRKYGDAVASLAQQLLSGQQLEQQREAVVAVRNGMVA</sequence>
<dbReference type="Pfam" id="PF13513">
    <property type="entry name" value="HEAT_EZ"/>
    <property type="match status" value="1"/>
</dbReference>
<evidence type="ECO:0000313" key="11">
    <source>
        <dbReference type="Proteomes" id="UP000001058"/>
    </source>
</evidence>
<dbReference type="InterPro" id="IPR057672">
    <property type="entry name" value="TPR_IPO4/5"/>
</dbReference>
<accession>D8U2M4</accession>
<dbReference type="InterPro" id="IPR040122">
    <property type="entry name" value="Importin_beta"/>
</dbReference>
<dbReference type="OrthoDB" id="543373at2759"/>
<feature type="compositionally biased region" description="Acidic residues" evidence="8">
    <location>
        <begin position="983"/>
        <end position="1011"/>
    </location>
</feature>
<name>D8U2M4_VOLCA</name>
<dbReference type="Pfam" id="PF25780">
    <property type="entry name" value="TPR_IPO5"/>
    <property type="match status" value="1"/>
</dbReference>
<evidence type="ECO:0000256" key="2">
    <source>
        <dbReference type="ARBA" id="ARBA00004496"/>
    </source>
</evidence>
<keyword evidence="5" id="KW-0677">Repeat</keyword>